<accession>A0A4U9Y3N3</accession>
<dbReference type="EMBL" id="LR594035">
    <property type="protein sequence ID" value="VTS20235.1"/>
    <property type="molecule type" value="Genomic_DNA"/>
</dbReference>
<dbReference type="EMBL" id="CABEHT010000001">
    <property type="protein sequence ID" value="VTS13523.1"/>
    <property type="molecule type" value="Genomic_DNA"/>
</dbReference>
<reference evidence="4 5" key="1">
    <citation type="submission" date="2019-05" db="EMBL/GenBank/DDBJ databases">
        <authorList>
            <consortium name="Pathogen Informatics"/>
        </authorList>
    </citation>
    <scope>NUCLEOTIDE SEQUENCE [LARGE SCALE GENOMIC DNA]</scope>
    <source>
        <strain evidence="3 4">NCTC5385</strain>
        <strain evidence="1 5">NCTC5386</strain>
    </source>
</reference>
<evidence type="ECO:0000313" key="4">
    <source>
        <dbReference type="Proteomes" id="UP000304914"/>
    </source>
</evidence>
<proteinExistence type="predicted"/>
<evidence type="ECO:0000313" key="1">
    <source>
        <dbReference type="EMBL" id="VTS13523.1"/>
    </source>
</evidence>
<dbReference type="AlphaFoldDB" id="A0A4U9Y3N3"/>
<gene>
    <name evidence="2" type="ORF">NCTC5385_00332</name>
    <name evidence="3" type="ORF">NCTC5385_00903</name>
    <name evidence="1" type="ORF">NCTC5386_01011</name>
</gene>
<dbReference type="RefSeq" id="WP_077322828.1">
    <property type="nucleotide sequence ID" value="NZ_CABEHT010000001.1"/>
</dbReference>
<evidence type="ECO:0000313" key="5">
    <source>
        <dbReference type="Proteomes" id="UP000394068"/>
    </source>
</evidence>
<evidence type="ECO:0000313" key="2">
    <source>
        <dbReference type="EMBL" id="VTS14216.1"/>
    </source>
</evidence>
<organism evidence="3 4">
    <name type="scientific">Streptococcus pseudoporcinus</name>
    <dbReference type="NCBI Taxonomy" id="361101"/>
    <lineage>
        <taxon>Bacteria</taxon>
        <taxon>Bacillati</taxon>
        <taxon>Bacillota</taxon>
        <taxon>Bacilli</taxon>
        <taxon>Lactobacillales</taxon>
        <taxon>Streptococcaceae</taxon>
        <taxon>Streptococcus</taxon>
    </lineage>
</organism>
<sequence>MDLILQIGALCVALTGIWGLFSKLQSRMLEPFQRSLENNQKILEENQSTMRLLEATTQTLAFELKENQHRWEDSFADRKDLRTKYDKLADKVEVNQDKLIIHDEQIKTLFKLKEDKK</sequence>
<protein>
    <submittedName>
        <fullName evidence="3">Phage protein</fullName>
    </submittedName>
</protein>
<evidence type="ECO:0000313" key="3">
    <source>
        <dbReference type="EMBL" id="VTS20235.1"/>
    </source>
</evidence>
<name>A0A4U9Y3N3_9STRE</name>
<dbReference type="EMBL" id="LR594035">
    <property type="protein sequence ID" value="VTS14216.1"/>
    <property type="molecule type" value="Genomic_DNA"/>
</dbReference>
<dbReference type="Proteomes" id="UP000394068">
    <property type="component" value="Unassembled WGS sequence"/>
</dbReference>
<dbReference type="Proteomes" id="UP000304914">
    <property type="component" value="Chromosome"/>
</dbReference>